<feature type="domain" description="RNA polymerase sigma factor 70 region 4 type 2" evidence="7">
    <location>
        <begin position="119"/>
        <end position="170"/>
    </location>
</feature>
<evidence type="ECO:0000259" key="6">
    <source>
        <dbReference type="Pfam" id="PF04542"/>
    </source>
</evidence>
<evidence type="ECO:0000313" key="8">
    <source>
        <dbReference type="EMBL" id="SDB35777.1"/>
    </source>
</evidence>
<proteinExistence type="inferred from homology"/>
<dbReference type="Pfam" id="PF08281">
    <property type="entry name" value="Sigma70_r4_2"/>
    <property type="match status" value="1"/>
</dbReference>
<reference evidence="8 9" key="1">
    <citation type="submission" date="2016-10" db="EMBL/GenBank/DDBJ databases">
        <authorList>
            <person name="de Groot N.N."/>
        </authorList>
    </citation>
    <scope>NUCLEOTIDE SEQUENCE [LARGE SCALE GENOMIC DNA]</scope>
    <source>
        <strain evidence="8 9">DSM 3217</strain>
    </source>
</reference>
<dbReference type="CDD" id="cd06171">
    <property type="entry name" value="Sigma70_r4"/>
    <property type="match status" value="1"/>
</dbReference>
<dbReference type="SUPFAM" id="SSF88659">
    <property type="entry name" value="Sigma3 and sigma4 domains of RNA polymerase sigma factors"/>
    <property type="match status" value="1"/>
</dbReference>
<dbReference type="Gene3D" id="1.10.10.10">
    <property type="entry name" value="Winged helix-like DNA-binding domain superfamily/Winged helix DNA-binding domain"/>
    <property type="match status" value="1"/>
</dbReference>
<dbReference type="GO" id="GO:0016987">
    <property type="term" value="F:sigma factor activity"/>
    <property type="evidence" value="ECO:0007669"/>
    <property type="project" value="UniProtKB-KW"/>
</dbReference>
<evidence type="ECO:0000313" key="9">
    <source>
        <dbReference type="Proteomes" id="UP000199228"/>
    </source>
</evidence>
<organism evidence="8 9">
    <name type="scientific">Eubacterium oxidoreducens</name>
    <dbReference type="NCBI Taxonomy" id="1732"/>
    <lineage>
        <taxon>Bacteria</taxon>
        <taxon>Bacillati</taxon>
        <taxon>Bacillota</taxon>
        <taxon>Clostridia</taxon>
        <taxon>Eubacteriales</taxon>
        <taxon>Eubacteriaceae</taxon>
        <taxon>Eubacterium</taxon>
    </lineage>
</organism>
<dbReference type="InterPro" id="IPR036388">
    <property type="entry name" value="WH-like_DNA-bd_sf"/>
</dbReference>
<dbReference type="InterPro" id="IPR013325">
    <property type="entry name" value="RNA_pol_sigma_r2"/>
</dbReference>
<keyword evidence="9" id="KW-1185">Reference proteome</keyword>
<dbReference type="Gene3D" id="1.10.1740.10">
    <property type="match status" value="1"/>
</dbReference>
<sequence>MQRISIPPGIFEQIAMGDKAAFETLYNLTYKALFAVILSWTKNQENAKDILQETYIKIYKSSHLYKEQGNPMAWMITISRNLFLMKVRSEQTNPVDGAYELQDYDICVNQISDADNRILIEQLFEHLSDEERTIIVMHLITGLKHREIAAQLHIPVGTVLSKYNRAIKKLKSVADKKGGTI</sequence>
<accession>A0A1G6CSD6</accession>
<keyword evidence="5" id="KW-0804">Transcription</keyword>
<keyword evidence="4" id="KW-0238">DNA-binding</keyword>
<dbReference type="InterPro" id="IPR014284">
    <property type="entry name" value="RNA_pol_sigma-70_dom"/>
</dbReference>
<gene>
    <name evidence="8" type="ORF">SAMN02910417_02634</name>
</gene>
<dbReference type="GO" id="GO:0006352">
    <property type="term" value="P:DNA-templated transcription initiation"/>
    <property type="evidence" value="ECO:0007669"/>
    <property type="project" value="InterPro"/>
</dbReference>
<feature type="domain" description="RNA polymerase sigma-70 region 2" evidence="6">
    <location>
        <begin position="25"/>
        <end position="91"/>
    </location>
</feature>
<dbReference type="InterPro" id="IPR013249">
    <property type="entry name" value="RNA_pol_sigma70_r4_t2"/>
</dbReference>
<comment type="similarity">
    <text evidence="1">Belongs to the sigma-70 factor family. ECF subfamily.</text>
</comment>
<evidence type="ECO:0000259" key="7">
    <source>
        <dbReference type="Pfam" id="PF08281"/>
    </source>
</evidence>
<evidence type="ECO:0000256" key="3">
    <source>
        <dbReference type="ARBA" id="ARBA00023082"/>
    </source>
</evidence>
<keyword evidence="2" id="KW-0805">Transcription regulation</keyword>
<dbReference type="Pfam" id="PF04542">
    <property type="entry name" value="Sigma70_r2"/>
    <property type="match status" value="1"/>
</dbReference>
<name>A0A1G6CSD6_EUBOX</name>
<dbReference type="SUPFAM" id="SSF88946">
    <property type="entry name" value="Sigma2 domain of RNA polymerase sigma factors"/>
    <property type="match status" value="1"/>
</dbReference>
<dbReference type="InterPro" id="IPR007627">
    <property type="entry name" value="RNA_pol_sigma70_r2"/>
</dbReference>
<dbReference type="InterPro" id="IPR013324">
    <property type="entry name" value="RNA_pol_sigma_r3/r4-like"/>
</dbReference>
<dbReference type="InterPro" id="IPR039425">
    <property type="entry name" value="RNA_pol_sigma-70-like"/>
</dbReference>
<dbReference type="AlphaFoldDB" id="A0A1G6CSD6"/>
<dbReference type="OrthoDB" id="9795666at2"/>
<evidence type="ECO:0000256" key="4">
    <source>
        <dbReference type="ARBA" id="ARBA00023125"/>
    </source>
</evidence>
<dbReference type="RefSeq" id="WP_090174808.1">
    <property type="nucleotide sequence ID" value="NZ_FMXR01000027.1"/>
</dbReference>
<dbReference type="PANTHER" id="PTHR43133">
    <property type="entry name" value="RNA POLYMERASE ECF-TYPE SIGMA FACTO"/>
    <property type="match status" value="1"/>
</dbReference>
<dbReference type="PANTHER" id="PTHR43133:SF8">
    <property type="entry name" value="RNA POLYMERASE SIGMA FACTOR HI_1459-RELATED"/>
    <property type="match status" value="1"/>
</dbReference>
<dbReference type="EMBL" id="FMXR01000027">
    <property type="protein sequence ID" value="SDB35777.1"/>
    <property type="molecule type" value="Genomic_DNA"/>
</dbReference>
<dbReference type="NCBIfam" id="TIGR02937">
    <property type="entry name" value="sigma70-ECF"/>
    <property type="match status" value="1"/>
</dbReference>
<protein>
    <submittedName>
        <fullName evidence="8">RNA polymerase sigma-70 factor, ECF subfamily</fullName>
    </submittedName>
</protein>
<dbReference type="Proteomes" id="UP000199228">
    <property type="component" value="Unassembled WGS sequence"/>
</dbReference>
<dbReference type="STRING" id="1732.SAMN02910417_02634"/>
<evidence type="ECO:0000256" key="5">
    <source>
        <dbReference type="ARBA" id="ARBA00023163"/>
    </source>
</evidence>
<dbReference type="GO" id="GO:0003677">
    <property type="term" value="F:DNA binding"/>
    <property type="evidence" value="ECO:0007669"/>
    <property type="project" value="UniProtKB-KW"/>
</dbReference>
<evidence type="ECO:0000256" key="1">
    <source>
        <dbReference type="ARBA" id="ARBA00010641"/>
    </source>
</evidence>
<evidence type="ECO:0000256" key="2">
    <source>
        <dbReference type="ARBA" id="ARBA00023015"/>
    </source>
</evidence>
<keyword evidence="3" id="KW-0731">Sigma factor</keyword>